<feature type="binding site" evidence="8">
    <location>
        <position position="121"/>
    </location>
    <ligand>
        <name>Fe cation</name>
        <dbReference type="ChEBI" id="CHEBI:24875"/>
    </ligand>
</feature>
<gene>
    <name evidence="8 10" type="primary">tsaD</name>
    <name evidence="10" type="ORF">CDO51_01920</name>
</gene>
<feature type="binding site" evidence="8">
    <location>
        <position position="284"/>
    </location>
    <ligand>
        <name>substrate</name>
    </ligand>
</feature>
<keyword evidence="5 8" id="KW-0408">Iron</keyword>
<keyword evidence="1 8" id="KW-0963">Cytoplasm</keyword>
<dbReference type="AlphaFoldDB" id="A0A226C0H2"/>
<dbReference type="NCBIfam" id="TIGR00329">
    <property type="entry name" value="gcp_kae1"/>
    <property type="match status" value="1"/>
</dbReference>
<dbReference type="PRINTS" id="PR00789">
    <property type="entry name" value="OSIALOPTASE"/>
</dbReference>
<dbReference type="Gene3D" id="3.30.420.40">
    <property type="match status" value="2"/>
</dbReference>
<dbReference type="PANTHER" id="PTHR11735">
    <property type="entry name" value="TRNA N6-ADENOSINE THREONYLCARBAMOYLTRANSFERASE"/>
    <property type="match status" value="1"/>
</dbReference>
<feature type="binding site" evidence="8">
    <location>
        <begin position="146"/>
        <end position="150"/>
    </location>
    <ligand>
        <name>substrate</name>
    </ligand>
</feature>
<evidence type="ECO:0000256" key="1">
    <source>
        <dbReference type="ARBA" id="ARBA00022490"/>
    </source>
</evidence>
<comment type="subcellular location">
    <subcellularLocation>
        <location evidence="8">Cytoplasm</location>
    </subcellularLocation>
</comment>
<comment type="cofactor">
    <cofactor evidence="8">
        <name>Fe(2+)</name>
        <dbReference type="ChEBI" id="CHEBI:29033"/>
    </cofactor>
    <text evidence="8">Binds 1 Fe(2+) ion per subunit.</text>
</comment>
<evidence type="ECO:0000256" key="2">
    <source>
        <dbReference type="ARBA" id="ARBA00022679"/>
    </source>
</evidence>
<reference evidence="10 11" key="1">
    <citation type="submission" date="2017-06" db="EMBL/GenBank/DDBJ databases">
        <title>Draft Genome Sequence of Natranaerobius trueperi halophilic, alkalithermophilic bacteria from soda lakes.</title>
        <authorList>
            <person name="Zhao B."/>
        </authorList>
    </citation>
    <scope>NUCLEOTIDE SEQUENCE [LARGE SCALE GENOMIC DNA]</scope>
    <source>
        <strain evidence="10 11">DSM 18760</strain>
    </source>
</reference>
<dbReference type="InterPro" id="IPR000905">
    <property type="entry name" value="Gcp-like_dom"/>
</dbReference>
<dbReference type="FunFam" id="3.30.420.40:FF:000040">
    <property type="entry name" value="tRNA N6-adenosine threonylcarbamoyltransferase"/>
    <property type="match status" value="1"/>
</dbReference>
<sequence>MVERNPCYILGIETSCDDTSASVVSDGYKVHSNVVGSQTEVHSLYGGVVPEIASREHLKLLSPLVKKAVTEAGITFNDLSGIAVTKGPGLVGPLLVGVSFAKSFAYAKELPLIPVNHIKAHIFANFLSSSTNKGIYQHDFPLIALVISGGHTSIYYMKSYETCELIGSTRDDACGEAFDKIARALDLGYPGGPLIESEAFKGEPSIDFTKPKIDSKYDFSFSGLKSSVLNYLNKKKMKDEKFSVPDVCSSLQSTVAEILVDKTIKAALDTNVKTILLAGGVSANRTIRTQFTNEASKHDIKLCFPKLNYCTDNAAMVASLGYFNYKLGLTGTLDMNAVPNLTP</sequence>
<dbReference type="GO" id="GO:0061711">
    <property type="term" value="F:tRNA N(6)-L-threonylcarbamoyladenine synthase activity"/>
    <property type="evidence" value="ECO:0007669"/>
    <property type="project" value="UniProtKB-EC"/>
</dbReference>
<feature type="domain" description="Gcp-like" evidence="9">
    <location>
        <begin position="30"/>
        <end position="318"/>
    </location>
</feature>
<dbReference type="OrthoDB" id="9806197at2"/>
<dbReference type="InterPro" id="IPR043129">
    <property type="entry name" value="ATPase_NBD"/>
</dbReference>
<evidence type="ECO:0000313" key="10">
    <source>
        <dbReference type="EMBL" id="OWZ84798.1"/>
    </source>
</evidence>
<dbReference type="GO" id="GO:0002949">
    <property type="term" value="P:tRNA threonylcarbamoyladenosine modification"/>
    <property type="evidence" value="ECO:0007669"/>
    <property type="project" value="UniProtKB-UniRule"/>
</dbReference>
<evidence type="ECO:0000256" key="3">
    <source>
        <dbReference type="ARBA" id="ARBA00022694"/>
    </source>
</evidence>
<evidence type="ECO:0000259" key="9">
    <source>
        <dbReference type="Pfam" id="PF00814"/>
    </source>
</evidence>
<keyword evidence="6 8" id="KW-0012">Acyltransferase</keyword>
<name>A0A226C0H2_9FIRM</name>
<dbReference type="HAMAP" id="MF_01445">
    <property type="entry name" value="TsaD"/>
    <property type="match status" value="1"/>
</dbReference>
<dbReference type="EMBL" id="NIQC01000002">
    <property type="protein sequence ID" value="OWZ84798.1"/>
    <property type="molecule type" value="Genomic_DNA"/>
</dbReference>
<comment type="caution">
    <text evidence="10">The sequence shown here is derived from an EMBL/GenBank/DDBJ whole genome shotgun (WGS) entry which is preliminary data.</text>
</comment>
<comment type="catalytic activity">
    <reaction evidence="7 8">
        <text>L-threonylcarbamoyladenylate + adenosine(37) in tRNA = N(6)-L-threonylcarbamoyladenosine(37) in tRNA + AMP + H(+)</text>
        <dbReference type="Rhea" id="RHEA:37059"/>
        <dbReference type="Rhea" id="RHEA-COMP:10162"/>
        <dbReference type="Rhea" id="RHEA-COMP:10163"/>
        <dbReference type="ChEBI" id="CHEBI:15378"/>
        <dbReference type="ChEBI" id="CHEBI:73682"/>
        <dbReference type="ChEBI" id="CHEBI:74411"/>
        <dbReference type="ChEBI" id="CHEBI:74418"/>
        <dbReference type="ChEBI" id="CHEBI:456215"/>
        <dbReference type="EC" id="2.3.1.234"/>
    </reaction>
</comment>
<accession>A0A226C0H2</accession>
<evidence type="ECO:0000256" key="7">
    <source>
        <dbReference type="ARBA" id="ARBA00048117"/>
    </source>
</evidence>
<dbReference type="GO" id="GO:0005506">
    <property type="term" value="F:iron ion binding"/>
    <property type="evidence" value="ECO:0007669"/>
    <property type="project" value="UniProtKB-UniRule"/>
</dbReference>
<feature type="binding site" evidence="8">
    <location>
        <position position="192"/>
    </location>
    <ligand>
        <name>substrate</name>
    </ligand>
</feature>
<dbReference type="RefSeq" id="WP_089022603.1">
    <property type="nucleotide sequence ID" value="NZ_NIQC01000002.1"/>
</dbReference>
<dbReference type="CDD" id="cd24133">
    <property type="entry name" value="ASKHA_NBD_TsaD_bac"/>
    <property type="match status" value="1"/>
</dbReference>
<feature type="binding site" evidence="8">
    <location>
        <position position="117"/>
    </location>
    <ligand>
        <name>Fe cation</name>
        <dbReference type="ChEBI" id="CHEBI:24875"/>
    </ligand>
</feature>
<dbReference type="InterPro" id="IPR017861">
    <property type="entry name" value="KAE1/TsaD"/>
</dbReference>
<dbReference type="GO" id="GO:0005737">
    <property type="term" value="C:cytoplasm"/>
    <property type="evidence" value="ECO:0007669"/>
    <property type="project" value="UniProtKB-SubCell"/>
</dbReference>
<keyword evidence="2 8" id="KW-0808">Transferase</keyword>
<dbReference type="NCBIfam" id="TIGR03723">
    <property type="entry name" value="T6A_TsaD_YgjD"/>
    <property type="match status" value="1"/>
</dbReference>
<dbReference type="PANTHER" id="PTHR11735:SF6">
    <property type="entry name" value="TRNA N6-ADENOSINE THREONYLCARBAMOYLTRANSFERASE, MITOCHONDRIAL"/>
    <property type="match status" value="1"/>
</dbReference>
<evidence type="ECO:0000256" key="4">
    <source>
        <dbReference type="ARBA" id="ARBA00022723"/>
    </source>
</evidence>
<dbReference type="FunFam" id="3.30.420.40:FF:000012">
    <property type="entry name" value="tRNA N6-adenosine threonylcarbamoyltransferase"/>
    <property type="match status" value="1"/>
</dbReference>
<feature type="binding site" evidence="8">
    <location>
        <position position="196"/>
    </location>
    <ligand>
        <name>substrate</name>
    </ligand>
</feature>
<dbReference type="Proteomes" id="UP000214588">
    <property type="component" value="Unassembled WGS sequence"/>
</dbReference>
<evidence type="ECO:0000313" key="11">
    <source>
        <dbReference type="Proteomes" id="UP000214588"/>
    </source>
</evidence>
<proteinExistence type="inferred from homology"/>
<dbReference type="InterPro" id="IPR022450">
    <property type="entry name" value="TsaD"/>
</dbReference>
<feature type="binding site" evidence="8">
    <location>
        <position position="179"/>
    </location>
    <ligand>
        <name>substrate</name>
    </ligand>
</feature>
<protein>
    <recommendedName>
        <fullName evidence="8">tRNA N6-adenosine threonylcarbamoyltransferase</fullName>
        <ecNumber evidence="8">2.3.1.234</ecNumber>
    </recommendedName>
    <alternativeName>
        <fullName evidence="8">N6-L-threonylcarbamoyladenine synthase</fullName>
        <shortName evidence="8">t(6)A synthase</shortName>
    </alternativeName>
    <alternativeName>
        <fullName evidence="8">t(6)A37 threonylcarbamoyladenosine biosynthesis protein TsaD</fullName>
    </alternativeName>
    <alternativeName>
        <fullName evidence="8">tRNA threonylcarbamoyladenosine biosynthesis protein TsaD</fullName>
    </alternativeName>
</protein>
<dbReference type="Pfam" id="PF00814">
    <property type="entry name" value="TsaD"/>
    <property type="match status" value="1"/>
</dbReference>
<keyword evidence="3 8" id="KW-0819">tRNA processing</keyword>
<evidence type="ECO:0000256" key="6">
    <source>
        <dbReference type="ARBA" id="ARBA00023315"/>
    </source>
</evidence>
<dbReference type="EC" id="2.3.1.234" evidence="8"/>
<feature type="binding site" evidence="8">
    <location>
        <position position="312"/>
    </location>
    <ligand>
        <name>Fe cation</name>
        <dbReference type="ChEBI" id="CHEBI:24875"/>
    </ligand>
</feature>
<evidence type="ECO:0000256" key="5">
    <source>
        <dbReference type="ARBA" id="ARBA00023004"/>
    </source>
</evidence>
<comment type="similarity">
    <text evidence="8">Belongs to the KAE1 / TsaD family.</text>
</comment>
<evidence type="ECO:0000256" key="8">
    <source>
        <dbReference type="HAMAP-Rule" id="MF_01445"/>
    </source>
</evidence>
<dbReference type="SUPFAM" id="SSF53067">
    <property type="entry name" value="Actin-like ATPase domain"/>
    <property type="match status" value="2"/>
</dbReference>
<organism evidence="10 11">
    <name type="scientific">Natranaerobius trueperi</name>
    <dbReference type="NCBI Taxonomy" id="759412"/>
    <lineage>
        <taxon>Bacteria</taxon>
        <taxon>Bacillati</taxon>
        <taxon>Bacillota</taxon>
        <taxon>Clostridia</taxon>
        <taxon>Natranaerobiales</taxon>
        <taxon>Natranaerobiaceae</taxon>
        <taxon>Natranaerobius</taxon>
    </lineage>
</organism>
<keyword evidence="11" id="KW-1185">Reference proteome</keyword>
<keyword evidence="4 8" id="KW-0479">Metal-binding</keyword>
<comment type="function">
    <text evidence="8">Required for the formation of a threonylcarbamoyl group on adenosine at position 37 (t(6)A37) in tRNAs that read codons beginning with adenine. Is involved in the transfer of the threonylcarbamoyl moiety of threonylcarbamoyl-AMP (TC-AMP) to the N6 group of A37, together with TsaE and TsaB. TsaD likely plays a direct catalytic role in this reaction.</text>
</comment>